<dbReference type="GO" id="GO:0016740">
    <property type="term" value="F:transferase activity"/>
    <property type="evidence" value="ECO:0007669"/>
    <property type="project" value="UniProtKB-KW"/>
</dbReference>
<protein>
    <submittedName>
        <fullName evidence="2">Type 1 glutamine amidotransferase</fullName>
    </submittedName>
</protein>
<dbReference type="PROSITE" id="PS51273">
    <property type="entry name" value="GATASE_TYPE_1"/>
    <property type="match status" value="1"/>
</dbReference>
<dbReference type="InterPro" id="IPR017926">
    <property type="entry name" value="GATASE"/>
</dbReference>
<dbReference type="InterPro" id="IPR029062">
    <property type="entry name" value="Class_I_gatase-like"/>
</dbReference>
<feature type="domain" description="Glutamine amidotransferase" evidence="1">
    <location>
        <begin position="29"/>
        <end position="184"/>
    </location>
</feature>
<sequence length="222" mass="25451">MKILIYDCHKSRVQESEKIKKALLRGHPDLEIDIAEVRKFQFPDTENYDAFIVSGADGHSEKHAWPRLIKEQIAKIIGIGKPVLGVCFGSQILAELYGFEIITLKKPEIGWVQVKLTDLGKEDQLFKELPTSLPIYQYHIRAVKGGGKVLAESRNCIQAVKYSDTIYGIQFHAEESPESGKEYLKTDRKCENYEEASTLAPEEYIEWKIYRNFIDIITKTVK</sequence>
<keyword evidence="3" id="KW-1185">Reference proteome</keyword>
<evidence type="ECO:0000259" key="1">
    <source>
        <dbReference type="Pfam" id="PF00117"/>
    </source>
</evidence>
<dbReference type="Pfam" id="PF00117">
    <property type="entry name" value="GATase"/>
    <property type="match status" value="1"/>
</dbReference>
<dbReference type="InterPro" id="IPR044992">
    <property type="entry name" value="ChyE-like"/>
</dbReference>
<dbReference type="AlphaFoldDB" id="A0A832XL38"/>
<dbReference type="SUPFAM" id="SSF52317">
    <property type="entry name" value="Class I glutamine amidotransferase-like"/>
    <property type="match status" value="1"/>
</dbReference>
<reference evidence="2 3" key="1">
    <citation type="journal article" name="Nat. Commun.">
        <title>Undinarchaeota illuminate DPANN phylogeny and the impact of gene transfer on archaeal evolution.</title>
        <authorList>
            <person name="Dombrowski N."/>
            <person name="Williams T.A."/>
            <person name="Sun J."/>
            <person name="Woodcroft B.J."/>
            <person name="Lee J.H."/>
            <person name="Minh B.Q."/>
            <person name="Rinke C."/>
            <person name="Spang A."/>
        </authorList>
    </citation>
    <scope>NUCLEOTIDE SEQUENCE [LARGE SCALE GENOMIC DNA]</scope>
    <source>
        <strain evidence="2">MAG_bin17</strain>
    </source>
</reference>
<organism evidence="2 3">
    <name type="scientific">Candidatus Undinarchaeum marinum</name>
    <dbReference type="NCBI Taxonomy" id="2756141"/>
    <lineage>
        <taxon>Archaea</taxon>
        <taxon>Candidatus Undinarchaeota</taxon>
        <taxon>Candidatus Undinarchaeia</taxon>
        <taxon>Candidatus Undinarchaeales</taxon>
        <taxon>Candidatus Undinarchaeaceae</taxon>
        <taxon>Candidatus Undinarchaeum</taxon>
    </lineage>
</organism>
<evidence type="ECO:0000313" key="2">
    <source>
        <dbReference type="EMBL" id="HIJ99377.1"/>
    </source>
</evidence>
<keyword evidence="2" id="KW-0315">Glutamine amidotransferase</keyword>
<dbReference type="Gene3D" id="3.40.50.880">
    <property type="match status" value="1"/>
</dbReference>
<gene>
    <name evidence="2" type="ORF">H1011_00955</name>
</gene>
<dbReference type="PANTHER" id="PTHR42695">
    <property type="entry name" value="GLUTAMINE AMIDOTRANSFERASE YLR126C-RELATED"/>
    <property type="match status" value="1"/>
</dbReference>
<proteinExistence type="predicted"/>
<dbReference type="PANTHER" id="PTHR42695:SF5">
    <property type="entry name" value="GLUTAMINE AMIDOTRANSFERASE YLR126C-RELATED"/>
    <property type="match status" value="1"/>
</dbReference>
<dbReference type="CDD" id="cd01741">
    <property type="entry name" value="GATase1_1"/>
    <property type="match status" value="1"/>
</dbReference>
<name>A0A832XL38_9ARCH</name>
<comment type="caution">
    <text evidence="2">The sequence shown here is derived from an EMBL/GenBank/DDBJ whole genome shotgun (WGS) entry which is preliminary data.</text>
</comment>
<dbReference type="GO" id="GO:0005829">
    <property type="term" value="C:cytosol"/>
    <property type="evidence" value="ECO:0007669"/>
    <property type="project" value="TreeGrafter"/>
</dbReference>
<accession>A0A832XL38</accession>
<dbReference type="EMBL" id="DVAD01000007">
    <property type="protein sequence ID" value="HIJ99377.1"/>
    <property type="molecule type" value="Genomic_DNA"/>
</dbReference>
<dbReference type="Proteomes" id="UP000604391">
    <property type="component" value="Unassembled WGS sequence"/>
</dbReference>
<evidence type="ECO:0000313" key="3">
    <source>
        <dbReference type="Proteomes" id="UP000604391"/>
    </source>
</evidence>